<proteinExistence type="predicted"/>
<feature type="region of interest" description="Disordered" evidence="1">
    <location>
        <begin position="221"/>
        <end position="250"/>
    </location>
</feature>
<keyword evidence="3" id="KW-1185">Reference proteome</keyword>
<evidence type="ECO:0000313" key="3">
    <source>
        <dbReference type="Proteomes" id="UP000605970"/>
    </source>
</evidence>
<gene>
    <name evidence="2" type="ORF">Mgra_00005802</name>
</gene>
<feature type="compositionally biased region" description="Low complexity" evidence="1">
    <location>
        <begin position="533"/>
        <end position="546"/>
    </location>
</feature>
<dbReference type="OrthoDB" id="5853768at2759"/>
<feature type="compositionally biased region" description="Pro residues" evidence="1">
    <location>
        <begin position="12"/>
        <end position="22"/>
    </location>
</feature>
<feature type="compositionally biased region" description="Basic and acidic residues" evidence="1">
    <location>
        <begin position="505"/>
        <end position="532"/>
    </location>
</feature>
<feature type="compositionally biased region" description="Polar residues" evidence="1">
    <location>
        <begin position="240"/>
        <end position="249"/>
    </location>
</feature>
<evidence type="ECO:0000256" key="1">
    <source>
        <dbReference type="SAM" id="MobiDB-lite"/>
    </source>
</evidence>
<feature type="region of interest" description="Disordered" evidence="1">
    <location>
        <begin position="1"/>
        <end position="33"/>
    </location>
</feature>
<dbReference type="EMBL" id="JABEBT010000051">
    <property type="protein sequence ID" value="KAF7634768.1"/>
    <property type="molecule type" value="Genomic_DNA"/>
</dbReference>
<organism evidence="2 3">
    <name type="scientific">Meloidogyne graminicola</name>
    <dbReference type="NCBI Taxonomy" id="189291"/>
    <lineage>
        <taxon>Eukaryota</taxon>
        <taxon>Metazoa</taxon>
        <taxon>Ecdysozoa</taxon>
        <taxon>Nematoda</taxon>
        <taxon>Chromadorea</taxon>
        <taxon>Rhabditida</taxon>
        <taxon>Tylenchina</taxon>
        <taxon>Tylenchomorpha</taxon>
        <taxon>Tylenchoidea</taxon>
        <taxon>Meloidogynidae</taxon>
        <taxon>Meloidogyninae</taxon>
        <taxon>Meloidogyne</taxon>
    </lineage>
</organism>
<feature type="compositionally biased region" description="Polar residues" evidence="1">
    <location>
        <begin position="549"/>
        <end position="559"/>
    </location>
</feature>
<feature type="region of interest" description="Disordered" evidence="1">
    <location>
        <begin position="494"/>
        <end position="559"/>
    </location>
</feature>
<evidence type="ECO:0000313" key="2">
    <source>
        <dbReference type="EMBL" id="KAF7634768.1"/>
    </source>
</evidence>
<comment type="caution">
    <text evidence="2">The sequence shown here is derived from an EMBL/GenBank/DDBJ whole genome shotgun (WGS) entry which is preliminary data.</text>
</comment>
<dbReference type="Proteomes" id="UP000605970">
    <property type="component" value="Unassembled WGS sequence"/>
</dbReference>
<feature type="compositionally biased region" description="Basic and acidic residues" evidence="1">
    <location>
        <begin position="379"/>
        <end position="399"/>
    </location>
</feature>
<accession>A0A8S9ZNL6</accession>
<sequence>MSNLNQQTPITTPTPPPAPPPTSDNNNNLNNNLIAPLTTSSLVENLNNNKILNNNNIKEYNILLIGIKKIRQILYDQLRLSAQKYEQHNHYDDISYLTFELSNETSAFIELMQIDPRTTRTGAHLMAIRKAHAAIICYAAHIPSSFHALNCIAEDFSNYQLVEERGRSKGKGKIGGKNRSPTSLLLCDNDVLIEEDEGGEIKEETKLNDNNNKPIISRLNLNEEEEEENNEQNIKEESPKINTNNNQIISPRRHPSMEKIVKEYEEKEDSDWIITKEKGEQLSQQFGPDCQFKCFSFSSLKAEQDAVISEVMLIEQLINRTEEIKSGKNQNNTTTTINTTNTTNIRRLSPLSSNLKKMLQGGSNQLKGSSVVQLITRKKNSENNNEEKKLNNKKEEENQRPPTTSIFGNAFRAITQPREFLKQKNNKISSTIPLTGNVVDIQEEPNNNNLNEETLNNNKISLITSSTNDKNNFNIVQIEPPTGETNCEPFEFKNEEKGEEEEEKFENNEKQKENIEEKIIVEENKEEPKIEKNNNNNTNSSGNKFKLFSKQSSSTCIIS</sequence>
<feature type="region of interest" description="Disordered" evidence="1">
    <location>
        <begin position="376"/>
        <end position="403"/>
    </location>
</feature>
<reference evidence="2" key="1">
    <citation type="journal article" date="2020" name="Ecol. Evol.">
        <title>Genome structure and content of the rice root-knot nematode (Meloidogyne graminicola).</title>
        <authorList>
            <person name="Phan N.T."/>
            <person name="Danchin E.G.J."/>
            <person name="Klopp C."/>
            <person name="Perfus-Barbeoch L."/>
            <person name="Kozlowski D.K."/>
            <person name="Koutsovoulos G.D."/>
            <person name="Lopez-Roques C."/>
            <person name="Bouchez O."/>
            <person name="Zahm M."/>
            <person name="Besnard G."/>
            <person name="Bellafiore S."/>
        </authorList>
    </citation>
    <scope>NUCLEOTIDE SEQUENCE</scope>
    <source>
        <strain evidence="2">VN-18</strain>
    </source>
</reference>
<protein>
    <submittedName>
        <fullName evidence="2">Uncharacterized protein</fullName>
    </submittedName>
</protein>
<name>A0A8S9ZNL6_9BILA</name>
<dbReference type="AlphaFoldDB" id="A0A8S9ZNL6"/>